<dbReference type="SUPFAM" id="SSF53474">
    <property type="entry name" value="alpha/beta-Hydrolases"/>
    <property type="match status" value="1"/>
</dbReference>
<keyword evidence="2" id="KW-0378">Hydrolase</keyword>
<comment type="caution">
    <text evidence="2">The sequence shown here is derived from an EMBL/GenBank/DDBJ whole genome shotgun (WGS) entry which is preliminary data.</text>
</comment>
<proteinExistence type="predicted"/>
<evidence type="ECO:0000313" key="3">
    <source>
        <dbReference type="Proteomes" id="UP001431313"/>
    </source>
</evidence>
<dbReference type="GO" id="GO:0016787">
    <property type="term" value="F:hydrolase activity"/>
    <property type="evidence" value="ECO:0007669"/>
    <property type="project" value="UniProtKB-KW"/>
</dbReference>
<dbReference type="InterPro" id="IPR029058">
    <property type="entry name" value="AB_hydrolase_fold"/>
</dbReference>
<dbReference type="RefSeq" id="WP_258784618.1">
    <property type="nucleotide sequence ID" value="NZ_JANUGQ010000001.1"/>
</dbReference>
<evidence type="ECO:0000313" key="2">
    <source>
        <dbReference type="EMBL" id="MCS0634081.1"/>
    </source>
</evidence>
<feature type="region of interest" description="Disordered" evidence="1">
    <location>
        <begin position="1"/>
        <end position="36"/>
    </location>
</feature>
<dbReference type="EMBL" id="JANUGQ010000001">
    <property type="protein sequence ID" value="MCS0634081.1"/>
    <property type="molecule type" value="Genomic_DNA"/>
</dbReference>
<reference evidence="2" key="1">
    <citation type="submission" date="2022-08" db="EMBL/GenBank/DDBJ databases">
        <authorList>
            <person name="Somphong A."/>
            <person name="Phongsopitanun W."/>
        </authorList>
    </citation>
    <scope>NUCLEOTIDE SEQUENCE</scope>
    <source>
        <strain evidence="2">LP05-1</strain>
    </source>
</reference>
<accession>A0ABT2CBD7</accession>
<dbReference type="Gene3D" id="3.40.50.1820">
    <property type="entry name" value="alpha/beta hydrolase"/>
    <property type="match status" value="1"/>
</dbReference>
<name>A0ABT2CBD7_9ACTN</name>
<organism evidence="2 3">
    <name type="scientific">Streptomyces pyxinae</name>
    <dbReference type="NCBI Taxonomy" id="2970734"/>
    <lineage>
        <taxon>Bacteria</taxon>
        <taxon>Bacillati</taxon>
        <taxon>Actinomycetota</taxon>
        <taxon>Actinomycetes</taxon>
        <taxon>Kitasatosporales</taxon>
        <taxon>Streptomycetaceae</taxon>
        <taxon>Streptomyces</taxon>
    </lineage>
</organism>
<gene>
    <name evidence="2" type="ORF">NX801_00060</name>
</gene>
<evidence type="ECO:0000256" key="1">
    <source>
        <dbReference type="SAM" id="MobiDB-lite"/>
    </source>
</evidence>
<sequence length="298" mass="30596">MENQSGTPGGVTDTVRGRVASRDGTPIAYERRGEGPPVVLVGGALSTARSEAPLAGLLAGGARRAGDGEHGEYGAYGGHGERTGHPGFRVYTYDRRGRGASGDAPGYAVAREVEDLAAVLGAAGPGAHLHGDSSGGALALEAAAAGLPIGRLSVYEPPYGTDPADRAPFARVAGRLTGLLAEGRREEALAFFLGASMPAAELDRLRSSPAWRGLTALAPTLRYDHEVLGEGLVPGGRLGAVTARAMVVDGGSSPAWLRTAARAVSRALPRGRHRTLTGQTRTPAPQVLAPVLAEFYRA</sequence>
<dbReference type="Proteomes" id="UP001431313">
    <property type="component" value="Unassembled WGS sequence"/>
</dbReference>
<protein>
    <submittedName>
        <fullName evidence="2">Alpha/beta hydrolase</fullName>
    </submittedName>
</protein>
<keyword evidence="3" id="KW-1185">Reference proteome</keyword>